<dbReference type="EMBL" id="JACHGZ010000004">
    <property type="protein sequence ID" value="MBB5148201.1"/>
    <property type="molecule type" value="Genomic_DNA"/>
</dbReference>
<dbReference type="Pfam" id="PF09643">
    <property type="entry name" value="YopX"/>
    <property type="match status" value="1"/>
</dbReference>
<dbReference type="Proteomes" id="UP000557217">
    <property type="component" value="Unassembled WGS sequence"/>
</dbReference>
<sequence>MREIKFRAFNKAERKMCRVVSIDFTRFITVRFPEFEHESDDYNDQMLIEEFEPLMQFTGLKDKNGKEIYEGDIVSYFGLKYEVLFKNGAFGWMEDGEFYSFSEMTPSVFDEFEVIGNVYENPELLGGIEMNRWERMETAKKVLGRGKIW</sequence>
<dbReference type="InterPro" id="IPR010024">
    <property type="entry name" value="CHP16711"/>
</dbReference>
<gene>
    <name evidence="2" type="ORF">HNR36_000586</name>
</gene>
<evidence type="ECO:0000259" key="1">
    <source>
        <dbReference type="Pfam" id="PF09643"/>
    </source>
</evidence>
<feature type="domain" description="YopX protein" evidence="1">
    <location>
        <begin position="5"/>
        <end position="125"/>
    </location>
</feature>
<reference evidence="2 3" key="1">
    <citation type="submission" date="2020-08" db="EMBL/GenBank/DDBJ databases">
        <title>Genomic Encyclopedia of Type Strains, Phase IV (KMG-IV): sequencing the most valuable type-strain genomes for metagenomic binning, comparative biology and taxonomic classification.</title>
        <authorList>
            <person name="Goeker M."/>
        </authorList>
    </citation>
    <scope>NUCLEOTIDE SEQUENCE [LARGE SCALE GENOMIC DNA]</scope>
    <source>
        <strain evidence="2 3">DSM 10633</strain>
    </source>
</reference>
<dbReference type="NCBIfam" id="TIGR01671">
    <property type="entry name" value="phage_TIGR01671"/>
    <property type="match status" value="1"/>
</dbReference>
<proteinExistence type="predicted"/>
<dbReference type="InterPro" id="IPR019096">
    <property type="entry name" value="YopX_protein"/>
</dbReference>
<protein>
    <recommendedName>
        <fullName evidence="1">YopX protein domain-containing protein</fullName>
    </recommendedName>
</protein>
<name>A0A840PTW9_URETH</name>
<dbReference type="Gene3D" id="2.30.30.290">
    <property type="entry name" value="YopX-like domains"/>
    <property type="match status" value="1"/>
</dbReference>
<dbReference type="SUPFAM" id="SSF159006">
    <property type="entry name" value="YopX-like"/>
    <property type="match status" value="1"/>
</dbReference>
<evidence type="ECO:0000313" key="2">
    <source>
        <dbReference type="EMBL" id="MBB5148201.1"/>
    </source>
</evidence>
<dbReference type="RefSeq" id="WP_168412042.1">
    <property type="nucleotide sequence ID" value="NZ_JAAXPW010000006.1"/>
</dbReference>
<dbReference type="InterPro" id="IPR023385">
    <property type="entry name" value="YopX-like_C"/>
</dbReference>
<accession>A0A840PTW9</accession>
<evidence type="ECO:0000313" key="3">
    <source>
        <dbReference type="Proteomes" id="UP000557217"/>
    </source>
</evidence>
<comment type="caution">
    <text evidence="2">The sequence shown here is derived from an EMBL/GenBank/DDBJ whole genome shotgun (WGS) entry which is preliminary data.</text>
</comment>
<organism evidence="2 3">
    <name type="scientific">Ureibacillus thermosphaericus</name>
    <dbReference type="NCBI Taxonomy" id="51173"/>
    <lineage>
        <taxon>Bacteria</taxon>
        <taxon>Bacillati</taxon>
        <taxon>Bacillota</taxon>
        <taxon>Bacilli</taxon>
        <taxon>Bacillales</taxon>
        <taxon>Caryophanaceae</taxon>
        <taxon>Ureibacillus</taxon>
    </lineage>
</organism>
<keyword evidence="3" id="KW-1185">Reference proteome</keyword>
<dbReference type="AlphaFoldDB" id="A0A840PTW9"/>